<proteinExistence type="predicted"/>
<gene>
    <name evidence="1" type="ORF">S01H4_59453</name>
</gene>
<comment type="caution">
    <text evidence="1">The sequence shown here is derived from an EMBL/GenBank/DDBJ whole genome shotgun (WGS) entry which is preliminary data.</text>
</comment>
<dbReference type="AlphaFoldDB" id="X1DUB4"/>
<sequence>MIEKRITDNIFFEIKKESQQDDLDSIKNIEIILHFLGKIPENSLVLYETKIKFSAQDMGKSESRIIEELQKLLDTANLNLKLIKGKIREIYISYS</sequence>
<name>X1DUB4_9ZZZZ</name>
<reference evidence="1" key="1">
    <citation type="journal article" date="2014" name="Front. Microbiol.">
        <title>High frequency of phylogenetically diverse reductive dehalogenase-homologous genes in deep subseafloor sedimentary metagenomes.</title>
        <authorList>
            <person name="Kawai M."/>
            <person name="Futagami T."/>
            <person name="Toyoda A."/>
            <person name="Takaki Y."/>
            <person name="Nishi S."/>
            <person name="Hori S."/>
            <person name="Arai W."/>
            <person name="Tsubouchi T."/>
            <person name="Morono Y."/>
            <person name="Uchiyama I."/>
            <person name="Ito T."/>
            <person name="Fujiyama A."/>
            <person name="Inagaki F."/>
            <person name="Takami H."/>
        </authorList>
    </citation>
    <scope>NUCLEOTIDE SEQUENCE</scope>
    <source>
        <strain evidence="1">Expedition CK06-06</strain>
    </source>
</reference>
<organism evidence="1">
    <name type="scientific">marine sediment metagenome</name>
    <dbReference type="NCBI Taxonomy" id="412755"/>
    <lineage>
        <taxon>unclassified sequences</taxon>
        <taxon>metagenomes</taxon>
        <taxon>ecological metagenomes</taxon>
    </lineage>
</organism>
<dbReference type="EMBL" id="BART01034868">
    <property type="protein sequence ID" value="GAH08544.1"/>
    <property type="molecule type" value="Genomic_DNA"/>
</dbReference>
<evidence type="ECO:0000313" key="1">
    <source>
        <dbReference type="EMBL" id="GAH08544.1"/>
    </source>
</evidence>
<accession>X1DUB4</accession>
<protein>
    <submittedName>
        <fullName evidence="1">Uncharacterized protein</fullName>
    </submittedName>
</protein>